<proteinExistence type="inferred from homology"/>
<dbReference type="PANTHER" id="PTHR47955:SF8">
    <property type="entry name" value="CYTOCHROME P450 71D11-LIKE"/>
    <property type="match status" value="1"/>
</dbReference>
<gene>
    <name evidence="10" type="ORF">QN277_002310</name>
</gene>
<dbReference type="Pfam" id="PF00067">
    <property type="entry name" value="p450"/>
    <property type="match status" value="1"/>
</dbReference>
<evidence type="ECO:0000256" key="6">
    <source>
        <dbReference type="ARBA" id="ARBA00023004"/>
    </source>
</evidence>
<keyword evidence="6 8" id="KW-0408">Iron</keyword>
<evidence type="ECO:0000256" key="1">
    <source>
        <dbReference type="ARBA" id="ARBA00001971"/>
    </source>
</evidence>
<dbReference type="InterPro" id="IPR036396">
    <property type="entry name" value="Cyt_P450_sf"/>
</dbReference>
<dbReference type="PROSITE" id="PS00086">
    <property type="entry name" value="CYTOCHROME_P450"/>
    <property type="match status" value="1"/>
</dbReference>
<comment type="similarity">
    <text evidence="2 9">Belongs to the cytochrome P450 family.</text>
</comment>
<dbReference type="PRINTS" id="PR00385">
    <property type="entry name" value="P450"/>
</dbReference>
<evidence type="ECO:0000256" key="3">
    <source>
        <dbReference type="ARBA" id="ARBA00022617"/>
    </source>
</evidence>
<evidence type="ECO:0000256" key="9">
    <source>
        <dbReference type="RuleBase" id="RU000461"/>
    </source>
</evidence>
<keyword evidence="4 8" id="KW-0479">Metal-binding</keyword>
<evidence type="ECO:0000256" key="7">
    <source>
        <dbReference type="ARBA" id="ARBA00023033"/>
    </source>
</evidence>
<dbReference type="GO" id="GO:0016705">
    <property type="term" value="F:oxidoreductase activity, acting on paired donors, with incorporation or reduction of molecular oxygen"/>
    <property type="evidence" value="ECO:0007669"/>
    <property type="project" value="InterPro"/>
</dbReference>
<dbReference type="InterPro" id="IPR017972">
    <property type="entry name" value="Cyt_P450_CS"/>
</dbReference>
<evidence type="ECO:0000256" key="5">
    <source>
        <dbReference type="ARBA" id="ARBA00023002"/>
    </source>
</evidence>
<dbReference type="GO" id="GO:0020037">
    <property type="term" value="F:heme binding"/>
    <property type="evidence" value="ECO:0007669"/>
    <property type="project" value="InterPro"/>
</dbReference>
<dbReference type="PRINTS" id="PR00463">
    <property type="entry name" value="EP450I"/>
</dbReference>
<evidence type="ECO:0000256" key="8">
    <source>
        <dbReference type="PIRSR" id="PIRSR602401-1"/>
    </source>
</evidence>
<organism evidence="10 11">
    <name type="scientific">Acacia crassicarpa</name>
    <name type="common">northern wattle</name>
    <dbReference type="NCBI Taxonomy" id="499986"/>
    <lineage>
        <taxon>Eukaryota</taxon>
        <taxon>Viridiplantae</taxon>
        <taxon>Streptophyta</taxon>
        <taxon>Embryophyta</taxon>
        <taxon>Tracheophyta</taxon>
        <taxon>Spermatophyta</taxon>
        <taxon>Magnoliopsida</taxon>
        <taxon>eudicotyledons</taxon>
        <taxon>Gunneridae</taxon>
        <taxon>Pentapetalae</taxon>
        <taxon>rosids</taxon>
        <taxon>fabids</taxon>
        <taxon>Fabales</taxon>
        <taxon>Fabaceae</taxon>
        <taxon>Caesalpinioideae</taxon>
        <taxon>mimosoid clade</taxon>
        <taxon>Acacieae</taxon>
        <taxon>Acacia</taxon>
    </lineage>
</organism>
<dbReference type="GO" id="GO:0004497">
    <property type="term" value="F:monooxygenase activity"/>
    <property type="evidence" value="ECO:0007669"/>
    <property type="project" value="UniProtKB-KW"/>
</dbReference>
<keyword evidence="3 8" id="KW-0349">Heme</keyword>
<comment type="caution">
    <text evidence="10">The sequence shown here is derived from an EMBL/GenBank/DDBJ whole genome shotgun (WGS) entry which is preliminary data.</text>
</comment>
<name>A0AAE1NAK3_9FABA</name>
<evidence type="ECO:0008006" key="12">
    <source>
        <dbReference type="Google" id="ProtNLM"/>
    </source>
</evidence>
<dbReference type="Gene3D" id="1.10.630.10">
    <property type="entry name" value="Cytochrome P450"/>
    <property type="match status" value="1"/>
</dbReference>
<keyword evidence="5 9" id="KW-0560">Oxidoreductase</keyword>
<keyword evidence="7 9" id="KW-0503">Monooxygenase</keyword>
<protein>
    <recommendedName>
        <fullName evidence="12">Cytochrome P450</fullName>
    </recommendedName>
</protein>
<keyword evidence="11" id="KW-1185">Reference proteome</keyword>
<dbReference type="InterPro" id="IPR001128">
    <property type="entry name" value="Cyt_P450"/>
</dbReference>
<comment type="cofactor">
    <cofactor evidence="1 8">
        <name>heme</name>
        <dbReference type="ChEBI" id="CHEBI:30413"/>
    </cofactor>
</comment>
<dbReference type="FunFam" id="1.10.630.10:FF:000043">
    <property type="entry name" value="Cytochrome P450 99A2"/>
    <property type="match status" value="1"/>
</dbReference>
<dbReference type="EMBL" id="JAWXYG010000001">
    <property type="protein sequence ID" value="KAK4285640.1"/>
    <property type="molecule type" value="Genomic_DNA"/>
</dbReference>
<evidence type="ECO:0000256" key="4">
    <source>
        <dbReference type="ARBA" id="ARBA00022723"/>
    </source>
</evidence>
<accession>A0AAE1NAK3</accession>
<evidence type="ECO:0000256" key="2">
    <source>
        <dbReference type="ARBA" id="ARBA00010617"/>
    </source>
</evidence>
<evidence type="ECO:0000313" key="11">
    <source>
        <dbReference type="Proteomes" id="UP001293593"/>
    </source>
</evidence>
<dbReference type="InterPro" id="IPR002401">
    <property type="entry name" value="Cyt_P450_E_grp-I"/>
</dbReference>
<sequence>MEIQFSYSTLFTFLCFLFVIRKLLSKKSHKSLPPGPRKLPLIGNLHQIGSLPHHSFKNMAKKYGPIMHLQLGQLSYVIVTSKELAKEVMKTHDVIFANRPKLFAGDTFLYNSTDVVFAPYGSYWRQLRKICTLELLSIKRVRTFRRVREEEVFAFVKHVSENELGSAVNLPEQLYRLTNTIVARAAFGWKTKNVEKVLSILGYVVKLAGGLTIADLYPSLEFIRVINGAKAEAEKVRKDLDTMLDTIINEHLEKKVGPTEQVEEDFVDVLLRIQKENDFEIPLTLDNIKAVILDMFIGGTETTAMTIEWAMAEMVKNPKTLKKAQEEVRRVYGNKGYVDESELHQLTYMAAVIRETLRLHPPGPFLMPRESSEICELNGYKLPPKTKLMVHVWAIATDPEYWNEPEVFQPERFIDSSIDYRGGNFEYMPFGAGRRICPGVSFAAAVLDLVLANLLYHFDWKLPNGKSNEELDMTETFISAVRLKNDLCLVPTAYRP</sequence>
<dbReference type="PANTHER" id="PTHR47955">
    <property type="entry name" value="CYTOCHROME P450 FAMILY 71 PROTEIN"/>
    <property type="match status" value="1"/>
</dbReference>
<dbReference type="GO" id="GO:0005506">
    <property type="term" value="F:iron ion binding"/>
    <property type="evidence" value="ECO:0007669"/>
    <property type="project" value="InterPro"/>
</dbReference>
<evidence type="ECO:0000313" key="10">
    <source>
        <dbReference type="EMBL" id="KAK4285640.1"/>
    </source>
</evidence>
<dbReference type="Proteomes" id="UP001293593">
    <property type="component" value="Unassembled WGS sequence"/>
</dbReference>
<dbReference type="CDD" id="cd11072">
    <property type="entry name" value="CYP71-like"/>
    <property type="match status" value="1"/>
</dbReference>
<dbReference type="AlphaFoldDB" id="A0AAE1NAK3"/>
<reference evidence="10" key="1">
    <citation type="submission" date="2023-10" db="EMBL/GenBank/DDBJ databases">
        <title>Chromosome-level genome of the transformable northern wattle, Acacia crassicarpa.</title>
        <authorList>
            <person name="Massaro I."/>
            <person name="Sinha N.R."/>
            <person name="Poethig S."/>
            <person name="Leichty A.R."/>
        </authorList>
    </citation>
    <scope>NUCLEOTIDE SEQUENCE</scope>
    <source>
        <strain evidence="10">Acra3RX</strain>
        <tissue evidence="10">Leaf</tissue>
    </source>
</reference>
<feature type="binding site" description="axial binding residue" evidence="8">
    <location>
        <position position="437"/>
    </location>
    <ligand>
        <name>heme</name>
        <dbReference type="ChEBI" id="CHEBI:30413"/>
    </ligand>
    <ligandPart>
        <name>Fe</name>
        <dbReference type="ChEBI" id="CHEBI:18248"/>
    </ligandPart>
</feature>
<dbReference type="SUPFAM" id="SSF48264">
    <property type="entry name" value="Cytochrome P450"/>
    <property type="match status" value="1"/>
</dbReference>